<dbReference type="EMBL" id="MIHA01000024">
    <property type="protein sequence ID" value="ODQ87180.1"/>
    <property type="molecule type" value="Genomic_DNA"/>
</dbReference>
<dbReference type="RefSeq" id="WP_069416311.1">
    <property type="nucleotide sequence ID" value="NZ_JACKUL010000009.1"/>
</dbReference>
<evidence type="ECO:0000256" key="1">
    <source>
        <dbReference type="SAM" id="MobiDB-lite"/>
    </source>
</evidence>
<reference evidence="3" key="1">
    <citation type="submission" date="2016-09" db="EMBL/GenBank/DDBJ databases">
        <authorList>
            <person name="Greninger A.L."/>
            <person name="Jerome K.R."/>
            <person name="Mcnair B."/>
            <person name="Wallis C."/>
            <person name="Fang F."/>
        </authorList>
    </citation>
    <scope>NUCLEOTIDE SEQUENCE [LARGE SCALE GENOMIC DNA]</scope>
    <source>
        <strain evidence="3">M6</strain>
    </source>
</reference>
<keyword evidence="3" id="KW-1185">Reference proteome</keyword>
<feature type="region of interest" description="Disordered" evidence="1">
    <location>
        <begin position="28"/>
        <end position="78"/>
    </location>
</feature>
<dbReference type="OrthoDB" id="4764442at2"/>
<accession>A0A1E3RB88</accession>
<gene>
    <name evidence="2" type="ORF">BHQ18_24805</name>
</gene>
<name>A0A1E3RB88_MYCFV</name>
<dbReference type="Proteomes" id="UP000094053">
    <property type="component" value="Unassembled WGS sequence"/>
</dbReference>
<evidence type="ECO:0000313" key="2">
    <source>
        <dbReference type="EMBL" id="ODQ87180.1"/>
    </source>
</evidence>
<comment type="caution">
    <text evidence="2">The sequence shown here is derived from an EMBL/GenBank/DDBJ whole genome shotgun (WGS) entry which is preliminary data.</text>
</comment>
<sequence>MLPKTGSALRSFVESVAAASFGLAQRLTGTQPRASRAADARLADSNRNHQQAFVDLGRDTKLEHQDRADTASERGTAE</sequence>
<protein>
    <submittedName>
        <fullName evidence="2">Uncharacterized protein</fullName>
    </submittedName>
</protein>
<evidence type="ECO:0000313" key="3">
    <source>
        <dbReference type="Proteomes" id="UP000094053"/>
    </source>
</evidence>
<feature type="compositionally biased region" description="Basic and acidic residues" evidence="1">
    <location>
        <begin position="36"/>
        <end position="47"/>
    </location>
</feature>
<dbReference type="STRING" id="1776.BHQ18_24805"/>
<dbReference type="AlphaFoldDB" id="A0A1E3RB88"/>
<feature type="compositionally biased region" description="Basic and acidic residues" evidence="1">
    <location>
        <begin position="56"/>
        <end position="78"/>
    </location>
</feature>
<organism evidence="2 3">
    <name type="scientific">Mycolicibacterium flavescens</name>
    <name type="common">Mycobacterium flavescens</name>
    <dbReference type="NCBI Taxonomy" id="1776"/>
    <lineage>
        <taxon>Bacteria</taxon>
        <taxon>Bacillati</taxon>
        <taxon>Actinomycetota</taxon>
        <taxon>Actinomycetes</taxon>
        <taxon>Mycobacteriales</taxon>
        <taxon>Mycobacteriaceae</taxon>
        <taxon>Mycolicibacterium</taxon>
    </lineage>
</organism>
<proteinExistence type="predicted"/>